<evidence type="ECO:0000313" key="4">
    <source>
        <dbReference type="Proteomes" id="UP000507470"/>
    </source>
</evidence>
<keyword evidence="1" id="KW-0175">Coiled coil</keyword>
<feature type="region of interest" description="Disordered" evidence="2">
    <location>
        <begin position="1"/>
        <end position="169"/>
    </location>
</feature>
<evidence type="ECO:0000256" key="2">
    <source>
        <dbReference type="SAM" id="MobiDB-lite"/>
    </source>
</evidence>
<protein>
    <submittedName>
        <fullName evidence="3">Uncharacterized protein</fullName>
    </submittedName>
</protein>
<proteinExistence type="predicted"/>
<feature type="compositionally biased region" description="Polar residues" evidence="2">
    <location>
        <begin position="69"/>
        <end position="85"/>
    </location>
</feature>
<dbReference type="OrthoDB" id="10010998at2759"/>
<evidence type="ECO:0000256" key="1">
    <source>
        <dbReference type="SAM" id="Coils"/>
    </source>
</evidence>
<feature type="compositionally biased region" description="Basic residues" evidence="2">
    <location>
        <begin position="18"/>
        <end position="40"/>
    </location>
</feature>
<dbReference type="AlphaFoldDB" id="A0A6J7ZVC7"/>
<dbReference type="EMBL" id="CACVKT020000085">
    <property type="protein sequence ID" value="CAC5355787.1"/>
    <property type="molecule type" value="Genomic_DNA"/>
</dbReference>
<keyword evidence="4" id="KW-1185">Reference proteome</keyword>
<feature type="compositionally biased region" description="Acidic residues" evidence="2">
    <location>
        <begin position="104"/>
        <end position="115"/>
    </location>
</feature>
<sequence length="343" mass="39205">MESSLSDSDSDHMEYRTPKKKRYRSSIHHGFSKRTAKYHKVSPDKYCRSNTSRSTRPLLSKQHLDKSHGTANSHSQKVSQDNAMQGSEIDFGQTDEPHVHVQEQEIDQGELEESSESCSISLTDEEEASSLSDISELNSSSSDDFLMDHSTTDCSDENSGTENSSRDNVAKPLYDGCELTQYKAYILIMLYVTKNSLSRDGFEELLQMLSVLLPPSSILTTSVYQLKDTLKKNLGYNEPIQHFYCQNCQQLLKDKSKCLRESCQREKAQVLEFYDLGMTQQLKNFFQDDNFMKAIKKQQRKAENLNEELTDIVQGQRYKEVVPKNNGADMNLTLTLNTGYYLI</sequence>
<feature type="compositionally biased region" description="Low complexity" evidence="2">
    <location>
        <begin position="129"/>
        <end position="144"/>
    </location>
</feature>
<reference evidence="3 4" key="1">
    <citation type="submission" date="2020-06" db="EMBL/GenBank/DDBJ databases">
        <authorList>
            <person name="Li R."/>
            <person name="Bekaert M."/>
        </authorList>
    </citation>
    <scope>NUCLEOTIDE SEQUENCE [LARGE SCALE GENOMIC DNA]</scope>
    <source>
        <strain evidence="4">wild</strain>
    </source>
</reference>
<feature type="coiled-coil region" evidence="1">
    <location>
        <begin position="288"/>
        <end position="315"/>
    </location>
</feature>
<accession>A0A6J7ZVC7</accession>
<name>A0A6J7ZVC7_MYTCO</name>
<organism evidence="3 4">
    <name type="scientific">Mytilus coruscus</name>
    <name type="common">Sea mussel</name>
    <dbReference type="NCBI Taxonomy" id="42192"/>
    <lineage>
        <taxon>Eukaryota</taxon>
        <taxon>Metazoa</taxon>
        <taxon>Spiralia</taxon>
        <taxon>Lophotrochozoa</taxon>
        <taxon>Mollusca</taxon>
        <taxon>Bivalvia</taxon>
        <taxon>Autobranchia</taxon>
        <taxon>Pteriomorphia</taxon>
        <taxon>Mytilida</taxon>
        <taxon>Mytiloidea</taxon>
        <taxon>Mytilidae</taxon>
        <taxon>Mytilinae</taxon>
        <taxon>Mytilus</taxon>
    </lineage>
</organism>
<dbReference type="Proteomes" id="UP000507470">
    <property type="component" value="Unassembled WGS sequence"/>
</dbReference>
<gene>
    <name evidence="3" type="ORF">MCOR_306</name>
</gene>
<feature type="compositionally biased region" description="Polar residues" evidence="2">
    <location>
        <begin position="48"/>
        <end position="57"/>
    </location>
</feature>
<evidence type="ECO:0000313" key="3">
    <source>
        <dbReference type="EMBL" id="CAC5355787.1"/>
    </source>
</evidence>